<evidence type="ECO:0000313" key="2">
    <source>
        <dbReference type="Proteomes" id="UP000324800"/>
    </source>
</evidence>
<dbReference type="AlphaFoldDB" id="A0A5J4RIF8"/>
<proteinExistence type="predicted"/>
<dbReference type="OrthoDB" id="2220692at2759"/>
<evidence type="ECO:0000313" key="1">
    <source>
        <dbReference type="EMBL" id="KAA6333428.1"/>
    </source>
</evidence>
<comment type="caution">
    <text evidence="1">The sequence shown here is derived from an EMBL/GenBank/DDBJ whole genome shotgun (WGS) entry which is preliminary data.</text>
</comment>
<sequence length="161" mass="18970">MLFRIQNFQEIGINGFVLKQMMKKPQYATRKKRNEEHIYKLDILLRYIQGKFGYIEQLCEQEHMDSKATRNEDGSWQLDTAVWKGDDYDLSVTFRPVSNKQIYPSTWLASLFARRSTNDQIKHLWWRESRKKTASYEFLSKAVHIVMKGAGVQAKNSVTSI</sequence>
<protein>
    <submittedName>
        <fullName evidence="1">Uncharacterized protein</fullName>
    </submittedName>
</protein>
<name>A0A5J4RIF8_9EUKA</name>
<organism evidence="1 2">
    <name type="scientific">Streblomastix strix</name>
    <dbReference type="NCBI Taxonomy" id="222440"/>
    <lineage>
        <taxon>Eukaryota</taxon>
        <taxon>Metamonada</taxon>
        <taxon>Preaxostyla</taxon>
        <taxon>Oxymonadida</taxon>
        <taxon>Streblomastigidae</taxon>
        <taxon>Streblomastix</taxon>
    </lineage>
</organism>
<accession>A0A5J4RIF8</accession>
<reference evidence="1 2" key="1">
    <citation type="submission" date="2019-03" db="EMBL/GenBank/DDBJ databases">
        <title>Single cell metagenomics reveals metabolic interactions within the superorganism composed of flagellate Streblomastix strix and complex community of Bacteroidetes bacteria on its surface.</title>
        <authorList>
            <person name="Treitli S.C."/>
            <person name="Kolisko M."/>
            <person name="Husnik F."/>
            <person name="Keeling P."/>
            <person name="Hampl V."/>
        </authorList>
    </citation>
    <scope>NUCLEOTIDE SEQUENCE [LARGE SCALE GENOMIC DNA]</scope>
    <source>
        <strain evidence="1">ST1C</strain>
    </source>
</reference>
<gene>
    <name evidence="1" type="ORF">EZS28_053175</name>
</gene>
<dbReference type="Proteomes" id="UP000324800">
    <property type="component" value="Unassembled WGS sequence"/>
</dbReference>
<dbReference type="EMBL" id="SNRW01042195">
    <property type="protein sequence ID" value="KAA6333428.1"/>
    <property type="molecule type" value="Genomic_DNA"/>
</dbReference>